<dbReference type="Proteomes" id="UP000667802">
    <property type="component" value="Unassembled WGS sequence"/>
</dbReference>
<dbReference type="EMBL" id="JAALHA020000005">
    <property type="protein sequence ID" value="MDR9895452.1"/>
    <property type="molecule type" value="Genomic_DNA"/>
</dbReference>
<dbReference type="Pfam" id="PF03807">
    <property type="entry name" value="F420_oxidored"/>
    <property type="match status" value="1"/>
</dbReference>
<organism evidence="2 3">
    <name type="scientific">Aetokthonos hydrillicola Thurmond2011</name>
    <dbReference type="NCBI Taxonomy" id="2712845"/>
    <lineage>
        <taxon>Bacteria</taxon>
        <taxon>Bacillati</taxon>
        <taxon>Cyanobacteriota</taxon>
        <taxon>Cyanophyceae</taxon>
        <taxon>Nostocales</taxon>
        <taxon>Hapalosiphonaceae</taxon>
        <taxon>Aetokthonos</taxon>
    </lineage>
</organism>
<dbReference type="RefSeq" id="WP_208343767.1">
    <property type="nucleotide sequence ID" value="NZ_CAWQFN010000371.1"/>
</dbReference>
<gene>
    <name evidence="2" type="ORF">G7B40_012860</name>
</gene>
<name>A0AAP5I8C5_9CYAN</name>
<dbReference type="AlphaFoldDB" id="A0AAP5I8C5"/>
<dbReference type="SUPFAM" id="SSF51735">
    <property type="entry name" value="NAD(P)-binding Rossmann-fold domains"/>
    <property type="match status" value="1"/>
</dbReference>
<sequence>MKIGIIGTGNIGANAARLFVRAGHEVALSNSRGVESLEPLVTELGEAAKAMTLQ</sequence>
<accession>A0AAP5I8C5</accession>
<evidence type="ECO:0000313" key="3">
    <source>
        <dbReference type="Proteomes" id="UP000667802"/>
    </source>
</evidence>
<protein>
    <submittedName>
        <fullName evidence="2">NAD(P)-binding domain-containing protein</fullName>
    </submittedName>
</protein>
<reference evidence="3" key="1">
    <citation type="journal article" date="2021" name="Science">
        <title>Hunting the eagle killer: A cyanobacterial neurotoxin causes vacuolar myelinopathy.</title>
        <authorList>
            <person name="Breinlinger S."/>
            <person name="Phillips T.J."/>
            <person name="Haram B.N."/>
            <person name="Mares J."/>
            <person name="Martinez Yerena J.A."/>
            <person name="Hrouzek P."/>
            <person name="Sobotka R."/>
            <person name="Henderson W.M."/>
            <person name="Schmieder P."/>
            <person name="Williams S.M."/>
            <person name="Lauderdale J.D."/>
            <person name="Wilde H.D."/>
            <person name="Gerrin W."/>
            <person name="Kust A."/>
            <person name="Washington J.W."/>
            <person name="Wagner C."/>
            <person name="Geier B."/>
            <person name="Liebeke M."/>
            <person name="Enke H."/>
            <person name="Niedermeyer T.H.J."/>
            <person name="Wilde S.B."/>
        </authorList>
    </citation>
    <scope>NUCLEOTIDE SEQUENCE [LARGE SCALE GENOMIC DNA]</scope>
    <source>
        <strain evidence="3">Thurmond2011</strain>
    </source>
</reference>
<dbReference type="InterPro" id="IPR036291">
    <property type="entry name" value="NAD(P)-bd_dom_sf"/>
</dbReference>
<dbReference type="Gene3D" id="3.40.50.720">
    <property type="entry name" value="NAD(P)-binding Rossmann-like Domain"/>
    <property type="match status" value="1"/>
</dbReference>
<evidence type="ECO:0000259" key="1">
    <source>
        <dbReference type="Pfam" id="PF03807"/>
    </source>
</evidence>
<proteinExistence type="predicted"/>
<dbReference type="InterPro" id="IPR028939">
    <property type="entry name" value="P5C_Rdtase_cat_N"/>
</dbReference>
<feature type="domain" description="Pyrroline-5-carboxylate reductase catalytic N-terminal" evidence="1">
    <location>
        <begin position="2"/>
        <end position="52"/>
    </location>
</feature>
<comment type="caution">
    <text evidence="2">The sequence shown here is derived from an EMBL/GenBank/DDBJ whole genome shotgun (WGS) entry which is preliminary data.</text>
</comment>
<evidence type="ECO:0000313" key="2">
    <source>
        <dbReference type="EMBL" id="MDR9895452.1"/>
    </source>
</evidence>
<keyword evidence="3" id="KW-1185">Reference proteome</keyword>